<name>A0A194V4E9_CYTMA</name>
<organism evidence="1 2">
    <name type="scientific">Cytospora mali</name>
    <name type="common">Apple Valsa canker fungus</name>
    <name type="synonym">Valsa mali</name>
    <dbReference type="NCBI Taxonomy" id="578113"/>
    <lineage>
        <taxon>Eukaryota</taxon>
        <taxon>Fungi</taxon>
        <taxon>Dikarya</taxon>
        <taxon>Ascomycota</taxon>
        <taxon>Pezizomycotina</taxon>
        <taxon>Sordariomycetes</taxon>
        <taxon>Sordariomycetidae</taxon>
        <taxon>Diaporthales</taxon>
        <taxon>Cytosporaceae</taxon>
        <taxon>Cytospora</taxon>
    </lineage>
</organism>
<proteinExistence type="predicted"/>
<dbReference type="Proteomes" id="UP000078576">
    <property type="component" value="Unassembled WGS sequence"/>
</dbReference>
<sequence>MSTTQPHYIALLAGHAGLQAETQARVRCAEIQRLWTAGALAHHDEDAHLGSHALR</sequence>
<reference evidence="2" key="1">
    <citation type="submission" date="2014-12" db="EMBL/GenBank/DDBJ databases">
        <title>Genome Sequence of Valsa Canker Pathogens Uncovers a Specific Adaption of Colonization on Woody Bark.</title>
        <authorList>
            <person name="Yin Z."/>
            <person name="Liu H."/>
            <person name="Gao X."/>
            <person name="Li Z."/>
            <person name="Song N."/>
            <person name="Ke X."/>
            <person name="Dai Q."/>
            <person name="Wu Y."/>
            <person name="Sun Y."/>
            <person name="Xu J.-R."/>
            <person name="Kang Z.K."/>
            <person name="Wang L."/>
            <person name="Huang L."/>
        </authorList>
    </citation>
    <scope>NUCLEOTIDE SEQUENCE [LARGE SCALE GENOMIC DNA]</scope>
    <source>
        <strain evidence="2">SXYL134</strain>
    </source>
</reference>
<accession>A0A194V4E9</accession>
<dbReference type="AlphaFoldDB" id="A0A194V4E9"/>
<gene>
    <name evidence="1" type="ORF">VP1G_11031</name>
</gene>
<dbReference type="EMBL" id="KN714720">
    <property type="protein sequence ID" value="KUI58855.1"/>
    <property type="molecule type" value="Genomic_DNA"/>
</dbReference>
<evidence type="ECO:0000313" key="2">
    <source>
        <dbReference type="Proteomes" id="UP000078576"/>
    </source>
</evidence>
<evidence type="ECO:0000313" key="1">
    <source>
        <dbReference type="EMBL" id="KUI58855.1"/>
    </source>
</evidence>
<protein>
    <submittedName>
        <fullName evidence="1">Uncharacterized protein</fullName>
    </submittedName>
</protein>
<keyword evidence="2" id="KW-1185">Reference proteome</keyword>